<comment type="caution">
    <text evidence="2">The sequence shown here is derived from an EMBL/GenBank/DDBJ whole genome shotgun (WGS) entry which is preliminary data.</text>
</comment>
<protein>
    <submittedName>
        <fullName evidence="2">Uncharacterized protein</fullName>
    </submittedName>
</protein>
<dbReference type="AlphaFoldDB" id="A0A4C2AFD9"/>
<reference evidence="2 3" key="1">
    <citation type="journal article" date="2019" name="Commun. Biol.">
        <title>The bagworm genome reveals a unique fibroin gene that provides high tensile strength.</title>
        <authorList>
            <person name="Kono N."/>
            <person name="Nakamura H."/>
            <person name="Ohtoshi R."/>
            <person name="Tomita M."/>
            <person name="Numata K."/>
            <person name="Arakawa K."/>
        </authorList>
    </citation>
    <scope>NUCLEOTIDE SEQUENCE [LARGE SCALE GENOMIC DNA]</scope>
</reference>
<sequence length="95" mass="10479">MHEDQLVNRSNGPLLQHENSMNIRGVSLEQDAIRHQAEKTAKINQSNTSRAAARNLGERRASAHAHLELVYLVTAFVPSLTACFANSPGSSRRTE</sequence>
<feature type="non-terminal residue" evidence="2">
    <location>
        <position position="95"/>
    </location>
</feature>
<organism evidence="2 3">
    <name type="scientific">Eumeta variegata</name>
    <name type="common">Bagworm moth</name>
    <name type="synonym">Eumeta japonica</name>
    <dbReference type="NCBI Taxonomy" id="151549"/>
    <lineage>
        <taxon>Eukaryota</taxon>
        <taxon>Metazoa</taxon>
        <taxon>Ecdysozoa</taxon>
        <taxon>Arthropoda</taxon>
        <taxon>Hexapoda</taxon>
        <taxon>Insecta</taxon>
        <taxon>Pterygota</taxon>
        <taxon>Neoptera</taxon>
        <taxon>Endopterygota</taxon>
        <taxon>Lepidoptera</taxon>
        <taxon>Glossata</taxon>
        <taxon>Ditrysia</taxon>
        <taxon>Tineoidea</taxon>
        <taxon>Psychidae</taxon>
        <taxon>Oiketicinae</taxon>
        <taxon>Eumeta</taxon>
    </lineage>
</organism>
<dbReference type="EMBL" id="BGZK01003019">
    <property type="protein sequence ID" value="GBP97874.1"/>
    <property type="molecule type" value="Genomic_DNA"/>
</dbReference>
<evidence type="ECO:0000256" key="1">
    <source>
        <dbReference type="SAM" id="MobiDB-lite"/>
    </source>
</evidence>
<name>A0A4C2AFD9_EUMVA</name>
<feature type="compositionally biased region" description="Polar residues" evidence="1">
    <location>
        <begin position="7"/>
        <end position="21"/>
    </location>
</feature>
<gene>
    <name evidence="2" type="ORF">EVAR_70164_1</name>
</gene>
<evidence type="ECO:0000313" key="3">
    <source>
        <dbReference type="Proteomes" id="UP000299102"/>
    </source>
</evidence>
<dbReference type="Proteomes" id="UP000299102">
    <property type="component" value="Unassembled WGS sequence"/>
</dbReference>
<feature type="region of interest" description="Disordered" evidence="1">
    <location>
        <begin position="1"/>
        <end position="21"/>
    </location>
</feature>
<evidence type="ECO:0000313" key="2">
    <source>
        <dbReference type="EMBL" id="GBP97874.1"/>
    </source>
</evidence>
<proteinExistence type="predicted"/>
<dbReference type="OrthoDB" id="10070194at2759"/>
<accession>A0A4C2AFD9</accession>
<keyword evidence="3" id="KW-1185">Reference proteome</keyword>